<dbReference type="GO" id="GO:0005886">
    <property type="term" value="C:plasma membrane"/>
    <property type="evidence" value="ECO:0007669"/>
    <property type="project" value="UniProtKB-SubCell"/>
</dbReference>
<reference evidence="9 10" key="1">
    <citation type="journal article" date="2017" name="ISME J.">
        <title>Energy and carbon metabolisms in a deep terrestrial subsurface fluid microbial community.</title>
        <authorList>
            <person name="Momper L."/>
            <person name="Jungbluth S.P."/>
            <person name="Lee M.D."/>
            <person name="Amend J.P."/>
        </authorList>
    </citation>
    <scope>NUCLEOTIDE SEQUENCE [LARGE SCALE GENOMIC DNA]</scope>
    <source>
        <strain evidence="9">SURF_29</strain>
    </source>
</reference>
<evidence type="ECO:0000313" key="10">
    <source>
        <dbReference type="Proteomes" id="UP000285655"/>
    </source>
</evidence>
<name>A0A419DEK5_9BACT</name>
<keyword evidence="5 6" id="KW-0472">Membrane</keyword>
<evidence type="ECO:0000259" key="8">
    <source>
        <dbReference type="Pfam" id="PF18917"/>
    </source>
</evidence>
<dbReference type="AlphaFoldDB" id="A0A419DEK5"/>
<keyword evidence="3 6" id="KW-0812">Transmembrane</keyword>
<keyword evidence="2" id="KW-1003">Cell membrane</keyword>
<evidence type="ECO:0000256" key="5">
    <source>
        <dbReference type="ARBA" id="ARBA00023136"/>
    </source>
</evidence>
<accession>A0A419DEK5</accession>
<dbReference type="InterPro" id="IPR007168">
    <property type="entry name" value="Phageshock_PspC_N"/>
</dbReference>
<comment type="subcellular location">
    <subcellularLocation>
        <location evidence="1">Cell membrane</location>
        <topology evidence="1">Single-pass membrane protein</topology>
    </subcellularLocation>
</comment>
<feature type="transmembrane region" description="Helical" evidence="6">
    <location>
        <begin position="89"/>
        <end position="109"/>
    </location>
</feature>
<evidence type="ECO:0000256" key="2">
    <source>
        <dbReference type="ARBA" id="ARBA00022475"/>
    </source>
</evidence>
<evidence type="ECO:0000256" key="1">
    <source>
        <dbReference type="ARBA" id="ARBA00004162"/>
    </source>
</evidence>
<protein>
    <submittedName>
        <fullName evidence="9">PspC domain-containing protein</fullName>
    </submittedName>
</protein>
<proteinExistence type="predicted"/>
<comment type="caution">
    <text evidence="9">The sequence shown here is derived from an EMBL/GenBank/DDBJ whole genome shotgun (WGS) entry which is preliminary data.</text>
</comment>
<sequence length="144" mass="15985">MSKTLYRSGENRIIAGVCGGVAEYFDIDPAIVRLVWALFAFAGGAGIWAYLVAWVIIPEHPEKKRRDLKMTSKVQLKKKSAKASEGLKIYGKSPLFGLILMIIGAVFLANNFFPSLRLDKYWPIIPIGIGVAIILSSHHKKNEN</sequence>
<dbReference type="InterPro" id="IPR043726">
    <property type="entry name" value="LiaI-LiaF-like_TM1"/>
</dbReference>
<dbReference type="Pfam" id="PF04024">
    <property type="entry name" value="PspC"/>
    <property type="match status" value="1"/>
</dbReference>
<dbReference type="Proteomes" id="UP000285655">
    <property type="component" value="Unassembled WGS sequence"/>
</dbReference>
<dbReference type="PANTHER" id="PTHR33885">
    <property type="entry name" value="PHAGE SHOCK PROTEIN C"/>
    <property type="match status" value="1"/>
</dbReference>
<feature type="domain" description="Phage shock protein PspC N-terminal" evidence="7">
    <location>
        <begin position="3"/>
        <end position="59"/>
    </location>
</feature>
<dbReference type="PANTHER" id="PTHR33885:SF3">
    <property type="entry name" value="PHAGE SHOCK PROTEIN C"/>
    <property type="match status" value="1"/>
</dbReference>
<feature type="transmembrane region" description="Helical" evidence="6">
    <location>
        <begin position="34"/>
        <end position="57"/>
    </location>
</feature>
<evidence type="ECO:0000256" key="6">
    <source>
        <dbReference type="SAM" id="Phobius"/>
    </source>
</evidence>
<feature type="transmembrane region" description="Helical" evidence="6">
    <location>
        <begin position="121"/>
        <end position="138"/>
    </location>
</feature>
<evidence type="ECO:0000256" key="3">
    <source>
        <dbReference type="ARBA" id="ARBA00022692"/>
    </source>
</evidence>
<keyword evidence="4 6" id="KW-1133">Transmembrane helix</keyword>
<evidence type="ECO:0000259" key="7">
    <source>
        <dbReference type="Pfam" id="PF04024"/>
    </source>
</evidence>
<feature type="domain" description="LiaI-LiaF-like transmembrane region" evidence="8">
    <location>
        <begin position="96"/>
        <end position="134"/>
    </location>
</feature>
<organism evidence="9 10">
    <name type="scientific">candidate division WS5 bacterium</name>
    <dbReference type="NCBI Taxonomy" id="2093353"/>
    <lineage>
        <taxon>Bacteria</taxon>
        <taxon>candidate division WS5</taxon>
    </lineage>
</organism>
<dbReference type="Pfam" id="PF18917">
    <property type="entry name" value="LiaI-LiaF-like_TM1"/>
    <property type="match status" value="1"/>
</dbReference>
<dbReference type="EMBL" id="QZJW01000017">
    <property type="protein sequence ID" value="RJO61544.1"/>
    <property type="molecule type" value="Genomic_DNA"/>
</dbReference>
<gene>
    <name evidence="9" type="ORF">C4544_02305</name>
</gene>
<dbReference type="InterPro" id="IPR052027">
    <property type="entry name" value="PspC"/>
</dbReference>
<evidence type="ECO:0000256" key="4">
    <source>
        <dbReference type="ARBA" id="ARBA00022989"/>
    </source>
</evidence>
<evidence type="ECO:0000313" key="9">
    <source>
        <dbReference type="EMBL" id="RJO61544.1"/>
    </source>
</evidence>